<dbReference type="EMBL" id="CM047748">
    <property type="protein sequence ID" value="KAJ0013517.1"/>
    <property type="molecule type" value="Genomic_DNA"/>
</dbReference>
<evidence type="ECO:0000313" key="2">
    <source>
        <dbReference type="Proteomes" id="UP001163603"/>
    </source>
</evidence>
<dbReference type="Proteomes" id="UP001163603">
    <property type="component" value="Chromosome 13"/>
</dbReference>
<evidence type="ECO:0000313" key="1">
    <source>
        <dbReference type="EMBL" id="KAJ0013517.1"/>
    </source>
</evidence>
<keyword evidence="2" id="KW-1185">Reference proteome</keyword>
<comment type="caution">
    <text evidence="1">The sequence shown here is derived from an EMBL/GenBank/DDBJ whole genome shotgun (WGS) entry which is preliminary data.</text>
</comment>
<accession>A0ACC0X973</accession>
<gene>
    <name evidence="1" type="ORF">Pint_19811</name>
</gene>
<proteinExistence type="predicted"/>
<protein>
    <submittedName>
        <fullName evidence="1">Uncharacterized protein</fullName>
    </submittedName>
</protein>
<sequence length="310" mass="35149">MDSFKRISKDQVKIDNTSPMMANSKYLLEKLISSCNGKYNPIRSFSQEEPKTATDNFDAGKVITRAASYELYKGILEDYSVSVMKFRDDPSRSDAYEYCFNNIVFASQMKHKNLFKLIGCCLETEILLLVFESVEYGTLSDHIYGPRQPHFVPLLLTPRLKIAMEMANALAYLHVGFCRPIVFRSINPTNILFQEQTIVKLSDFSLSEYIPEGETYIKDTRVVGTMGFFAPEYISVGVCNEKCNVFAFGVLLLVLLTGQKTFDSSRCENGDDSWLLQHVKNCIGQNDRFIEIIDPVIVLDGLNPGKEDLL</sequence>
<reference evidence="2" key="1">
    <citation type="journal article" date="2023" name="G3 (Bethesda)">
        <title>Genome assembly and association tests identify interacting loci associated with vigor, precocity, and sex in interspecific pistachio rootstocks.</title>
        <authorList>
            <person name="Palmer W."/>
            <person name="Jacygrad E."/>
            <person name="Sagayaradj S."/>
            <person name="Cavanaugh K."/>
            <person name="Han R."/>
            <person name="Bertier L."/>
            <person name="Beede B."/>
            <person name="Kafkas S."/>
            <person name="Golino D."/>
            <person name="Preece J."/>
            <person name="Michelmore R."/>
        </authorList>
    </citation>
    <scope>NUCLEOTIDE SEQUENCE [LARGE SCALE GENOMIC DNA]</scope>
</reference>
<name>A0ACC0X973_9ROSI</name>
<organism evidence="1 2">
    <name type="scientific">Pistacia integerrima</name>
    <dbReference type="NCBI Taxonomy" id="434235"/>
    <lineage>
        <taxon>Eukaryota</taxon>
        <taxon>Viridiplantae</taxon>
        <taxon>Streptophyta</taxon>
        <taxon>Embryophyta</taxon>
        <taxon>Tracheophyta</taxon>
        <taxon>Spermatophyta</taxon>
        <taxon>Magnoliopsida</taxon>
        <taxon>eudicotyledons</taxon>
        <taxon>Gunneridae</taxon>
        <taxon>Pentapetalae</taxon>
        <taxon>rosids</taxon>
        <taxon>malvids</taxon>
        <taxon>Sapindales</taxon>
        <taxon>Anacardiaceae</taxon>
        <taxon>Pistacia</taxon>
    </lineage>
</organism>